<dbReference type="CDD" id="cd02440">
    <property type="entry name" value="AdoMet_MTases"/>
    <property type="match status" value="1"/>
</dbReference>
<dbReference type="EMBL" id="SNYM01000006">
    <property type="protein sequence ID" value="TDQ48698.1"/>
    <property type="molecule type" value="Genomic_DNA"/>
</dbReference>
<evidence type="ECO:0000313" key="1">
    <source>
        <dbReference type="EMBL" id="TDQ48698.1"/>
    </source>
</evidence>
<comment type="caution">
    <text evidence="1">The sequence shown here is derived from an EMBL/GenBank/DDBJ whole genome shotgun (WGS) entry which is preliminary data.</text>
</comment>
<dbReference type="RefSeq" id="WP_133589880.1">
    <property type="nucleotide sequence ID" value="NZ_CP037953.1"/>
</dbReference>
<dbReference type="Pfam" id="PF06080">
    <property type="entry name" value="DUF938"/>
    <property type="match status" value="1"/>
</dbReference>
<protein>
    <submittedName>
        <fullName evidence="1">Uncharacterized protein DUF938</fullName>
    </submittedName>
</protein>
<name>A0A4R6UNI4_9GAMM</name>
<evidence type="ECO:0000313" key="2">
    <source>
        <dbReference type="Proteomes" id="UP000295375"/>
    </source>
</evidence>
<dbReference type="AlphaFoldDB" id="A0A4R6UNI4"/>
<dbReference type="InterPro" id="IPR010342">
    <property type="entry name" value="DUF938"/>
</dbReference>
<sequence>MQEKPFSQACENNKAPILAVIREYFADCHRVLEVGSGTGQHAAYFAGQLPHLIWQASDVAVHQPGIEAWRTEAGLTNQPAAITLDVNGEWPKQQFDGVFSANTAHIMSWPEVQRCFTGVSQVLKPGGHFCLYGPFNFDGQYTSDSNRQFDAMLRARDPESGIRDFSDLNQLANQHGICFVADHPMPANNRILVWRRQ</sequence>
<proteinExistence type="predicted"/>
<accession>A0A4R6UNI4</accession>
<keyword evidence="2" id="KW-1185">Reference proteome</keyword>
<dbReference type="InterPro" id="IPR029063">
    <property type="entry name" value="SAM-dependent_MTases_sf"/>
</dbReference>
<dbReference type="SUPFAM" id="SSF53335">
    <property type="entry name" value="S-adenosyl-L-methionine-dependent methyltransferases"/>
    <property type="match status" value="1"/>
</dbReference>
<dbReference type="PANTHER" id="PTHR20974">
    <property type="entry name" value="UPF0585 PROTEIN CG18661"/>
    <property type="match status" value="1"/>
</dbReference>
<gene>
    <name evidence="1" type="ORF">EV696_106138</name>
</gene>
<dbReference type="PANTHER" id="PTHR20974:SF0">
    <property type="entry name" value="UPF0585 PROTEIN CG18661"/>
    <property type="match status" value="1"/>
</dbReference>
<dbReference type="Gene3D" id="3.40.50.150">
    <property type="entry name" value="Vaccinia Virus protein VP39"/>
    <property type="match status" value="1"/>
</dbReference>
<dbReference type="Proteomes" id="UP000295375">
    <property type="component" value="Unassembled WGS sequence"/>
</dbReference>
<dbReference type="OrthoDB" id="5563826at2"/>
<organism evidence="1 2">
    <name type="scientific">Permianibacter aggregans</name>
    <dbReference type="NCBI Taxonomy" id="1510150"/>
    <lineage>
        <taxon>Bacteria</taxon>
        <taxon>Pseudomonadati</taxon>
        <taxon>Pseudomonadota</taxon>
        <taxon>Gammaproteobacteria</taxon>
        <taxon>Pseudomonadales</taxon>
        <taxon>Pseudomonadaceae</taxon>
        <taxon>Permianibacter</taxon>
    </lineage>
</organism>
<reference evidence="1 2" key="1">
    <citation type="submission" date="2019-03" db="EMBL/GenBank/DDBJ databases">
        <title>Genomic Encyclopedia of Type Strains, Phase IV (KMG-IV): sequencing the most valuable type-strain genomes for metagenomic binning, comparative biology and taxonomic classification.</title>
        <authorList>
            <person name="Goeker M."/>
        </authorList>
    </citation>
    <scope>NUCLEOTIDE SEQUENCE [LARGE SCALE GENOMIC DNA]</scope>
    <source>
        <strain evidence="1 2">DSM 103792</strain>
    </source>
</reference>